<dbReference type="PANTHER" id="PTHR12215">
    <property type="entry name" value="PHOSPHOPANTETHEINE TRANSFERASE"/>
    <property type="match status" value="1"/>
</dbReference>
<dbReference type="RefSeq" id="WP_381739487.1">
    <property type="nucleotide sequence ID" value="NZ_JBHSDP010000015.1"/>
</dbReference>
<accession>A0ABV8TEI3</accession>
<dbReference type="PANTHER" id="PTHR12215:SF10">
    <property type="entry name" value="L-AMINOADIPATE-SEMIALDEHYDE DEHYDROGENASE-PHOSPHOPANTETHEINYL TRANSFERASE"/>
    <property type="match status" value="1"/>
</dbReference>
<dbReference type="GO" id="GO:0016740">
    <property type="term" value="F:transferase activity"/>
    <property type="evidence" value="ECO:0007669"/>
    <property type="project" value="UniProtKB-KW"/>
</dbReference>
<evidence type="ECO:0000259" key="3">
    <source>
        <dbReference type="Pfam" id="PF01648"/>
    </source>
</evidence>
<proteinExistence type="inferred from homology"/>
<sequence>MTTELWLLPEPAAASFVGGLGGERLLDGTERRRLARMLTPRQRGHFLAGRLLCRHALSERTGHPVDGWRFPVNAYGRPEPWPERYGVRFSISHTDGLVVCAVTDGPACGVDVEGPLSAESAARVARFLAPSEQAELAALPAAERPERTRELWVLKEAYLKGLGTGVRRDLDTFTFTPRGTAPPRVRDPLHDTTFSWHFSLFRPTAEHTVALAVETPEPEPARLRLPGAAAVTGPAA</sequence>
<keyword evidence="6" id="KW-1185">Reference proteome</keyword>
<dbReference type="Pfam" id="PF17837">
    <property type="entry name" value="4PPT_N"/>
    <property type="match status" value="1"/>
</dbReference>
<name>A0ABV8TEI3_9ACTN</name>
<comment type="similarity">
    <text evidence="1">Belongs to the P-Pant transferase superfamily. Gsp/Sfp/HetI/AcpT family.</text>
</comment>
<dbReference type="SUPFAM" id="SSF56214">
    <property type="entry name" value="4'-phosphopantetheinyl transferase"/>
    <property type="match status" value="2"/>
</dbReference>
<dbReference type="InterPro" id="IPR050559">
    <property type="entry name" value="P-Pant_transferase_sf"/>
</dbReference>
<dbReference type="Proteomes" id="UP001595824">
    <property type="component" value="Unassembled WGS sequence"/>
</dbReference>
<dbReference type="Gene3D" id="3.90.470.20">
    <property type="entry name" value="4'-phosphopantetheinyl transferase domain"/>
    <property type="match status" value="2"/>
</dbReference>
<gene>
    <name evidence="5" type="ORF">ACFPC0_14890</name>
</gene>
<evidence type="ECO:0000256" key="2">
    <source>
        <dbReference type="ARBA" id="ARBA00022679"/>
    </source>
</evidence>
<feature type="domain" description="4'-phosphopantetheinyl transferase N-terminal" evidence="4">
    <location>
        <begin position="33"/>
        <end position="102"/>
    </location>
</feature>
<comment type="caution">
    <text evidence="5">The sequence shown here is derived from an EMBL/GenBank/DDBJ whole genome shotgun (WGS) entry which is preliminary data.</text>
</comment>
<dbReference type="Pfam" id="PF01648">
    <property type="entry name" value="ACPS"/>
    <property type="match status" value="1"/>
</dbReference>
<dbReference type="InterPro" id="IPR041354">
    <property type="entry name" value="4PPT_N"/>
</dbReference>
<dbReference type="InterPro" id="IPR008278">
    <property type="entry name" value="4-PPantetheinyl_Trfase_dom"/>
</dbReference>
<evidence type="ECO:0000259" key="4">
    <source>
        <dbReference type="Pfam" id="PF17837"/>
    </source>
</evidence>
<dbReference type="InterPro" id="IPR037143">
    <property type="entry name" value="4-PPantetheinyl_Trfase_dom_sf"/>
</dbReference>
<keyword evidence="2 5" id="KW-0808">Transferase</keyword>
<evidence type="ECO:0000313" key="5">
    <source>
        <dbReference type="EMBL" id="MFC4329085.1"/>
    </source>
</evidence>
<evidence type="ECO:0000313" key="6">
    <source>
        <dbReference type="Proteomes" id="UP001595824"/>
    </source>
</evidence>
<organism evidence="5 6">
    <name type="scientific">Streptomyces andamanensis</name>
    <dbReference type="NCBI Taxonomy" id="1565035"/>
    <lineage>
        <taxon>Bacteria</taxon>
        <taxon>Bacillati</taxon>
        <taxon>Actinomycetota</taxon>
        <taxon>Actinomycetes</taxon>
        <taxon>Kitasatosporales</taxon>
        <taxon>Streptomycetaceae</taxon>
        <taxon>Streptomyces</taxon>
    </lineage>
</organism>
<dbReference type="EMBL" id="JBHSDP010000015">
    <property type="protein sequence ID" value="MFC4329085.1"/>
    <property type="molecule type" value="Genomic_DNA"/>
</dbReference>
<reference evidence="6" key="1">
    <citation type="journal article" date="2019" name="Int. J. Syst. Evol. Microbiol.">
        <title>The Global Catalogue of Microorganisms (GCM) 10K type strain sequencing project: providing services to taxonomists for standard genome sequencing and annotation.</title>
        <authorList>
            <consortium name="The Broad Institute Genomics Platform"/>
            <consortium name="The Broad Institute Genome Sequencing Center for Infectious Disease"/>
            <person name="Wu L."/>
            <person name="Ma J."/>
        </authorList>
    </citation>
    <scope>NUCLEOTIDE SEQUENCE [LARGE SCALE GENOMIC DNA]</scope>
    <source>
        <strain evidence="6">PCU 347</strain>
    </source>
</reference>
<protein>
    <submittedName>
        <fullName evidence="5">4'-phosphopantetheinyl transferase family protein</fullName>
    </submittedName>
</protein>
<evidence type="ECO:0000256" key="1">
    <source>
        <dbReference type="ARBA" id="ARBA00010990"/>
    </source>
</evidence>
<feature type="domain" description="4'-phosphopantetheinyl transferase" evidence="3">
    <location>
        <begin position="108"/>
        <end position="211"/>
    </location>
</feature>